<dbReference type="Gene3D" id="3.40.220.10">
    <property type="entry name" value="Leucine Aminopeptidase, subunit E, domain 1"/>
    <property type="match status" value="1"/>
</dbReference>
<sequence length="502" mass="57236">MAEPEDVAADENYDQEHHEPADEHTQAEAALDPHEHEHQHEPEKVEAGGQNHQDKVFIVEDSFENSSADCIVTTCSPGMEIGFGWFNELVESAGPGFAQELELFKNTTVGASKLFNSYDNKNFKCIIVMFVPEEFRSDVTPIEGQRVRSFCRNALDLAAEAGMRSIIFPPTFNKTGVYWVAPVLTRCFKEWCLESPYVYEFDEIRVVCVGRGDYDGYVTAATRLNPKTKSTKIKKRARRPLPITDEYYEEAAAAAAAELGDEPSPNATPSGRKKRNPNVDPIPNEDIEQMRTNGMFLVLSAKLEPTILNLKDEKGLKRQYRMTNRSRDGRKLYFRCSRCDTLAKRDKDSSTRARLILCNGQVSGDEYPTHHPDCEPWTDEQLLVQQIDRSSRKTVKEGLLQPFEAYQDALSRVTTAVANEAKIIDVPKFPEWSEVRQKTYRHREKRNDMDISQEEDHLVAQDEHEQMHQDDVAGEEALYENAEYIETHEGHAETEEIVHADQ</sequence>
<feature type="domain" description="Macro" evidence="2">
    <location>
        <begin position="87"/>
        <end position="170"/>
    </location>
</feature>
<dbReference type="AlphaFoldDB" id="A0A7E4ZXL3"/>
<dbReference type="InterPro" id="IPR057001">
    <property type="entry name" value="RYYR-CCHC"/>
</dbReference>
<evidence type="ECO:0000313" key="4">
    <source>
        <dbReference type="Proteomes" id="UP000492821"/>
    </source>
</evidence>
<feature type="region of interest" description="Disordered" evidence="1">
    <location>
        <begin position="258"/>
        <end position="286"/>
    </location>
</feature>
<reference evidence="4" key="1">
    <citation type="journal article" date="2013" name="Genetics">
        <title>The draft genome and transcriptome of Panagrellus redivivus are shaped by the harsh demands of a free-living lifestyle.</title>
        <authorList>
            <person name="Srinivasan J."/>
            <person name="Dillman A.R."/>
            <person name="Macchietto M.G."/>
            <person name="Heikkinen L."/>
            <person name="Lakso M."/>
            <person name="Fracchia K.M."/>
            <person name="Antoshechkin I."/>
            <person name="Mortazavi A."/>
            <person name="Wong G."/>
            <person name="Sternberg P.W."/>
        </authorList>
    </citation>
    <scope>NUCLEOTIDE SEQUENCE [LARGE SCALE GENOMIC DNA]</scope>
    <source>
        <strain evidence="4">MT8872</strain>
    </source>
</reference>
<dbReference type="Pfam" id="PF23674">
    <property type="entry name" value="RYYR-CCHC"/>
    <property type="match status" value="1"/>
</dbReference>
<feature type="compositionally biased region" description="Basic and acidic residues" evidence="1">
    <location>
        <begin position="14"/>
        <end position="51"/>
    </location>
</feature>
<feature type="domain" description="RYYR-CCHC" evidence="3">
    <location>
        <begin position="297"/>
        <end position="374"/>
    </location>
</feature>
<dbReference type="SUPFAM" id="SSF52949">
    <property type="entry name" value="Macro domain-like"/>
    <property type="match status" value="1"/>
</dbReference>
<keyword evidence="4" id="KW-1185">Reference proteome</keyword>
<reference evidence="5" key="2">
    <citation type="submission" date="2020-10" db="UniProtKB">
        <authorList>
            <consortium name="WormBaseParasite"/>
        </authorList>
    </citation>
    <scope>IDENTIFICATION</scope>
</reference>
<evidence type="ECO:0000259" key="3">
    <source>
        <dbReference type="Pfam" id="PF23674"/>
    </source>
</evidence>
<organism evidence="4 5">
    <name type="scientific">Panagrellus redivivus</name>
    <name type="common">Microworm</name>
    <dbReference type="NCBI Taxonomy" id="6233"/>
    <lineage>
        <taxon>Eukaryota</taxon>
        <taxon>Metazoa</taxon>
        <taxon>Ecdysozoa</taxon>
        <taxon>Nematoda</taxon>
        <taxon>Chromadorea</taxon>
        <taxon>Rhabditida</taxon>
        <taxon>Tylenchina</taxon>
        <taxon>Panagrolaimomorpha</taxon>
        <taxon>Panagrolaimoidea</taxon>
        <taxon>Panagrolaimidae</taxon>
        <taxon>Panagrellus</taxon>
    </lineage>
</organism>
<dbReference type="Pfam" id="PF01661">
    <property type="entry name" value="Macro"/>
    <property type="match status" value="1"/>
</dbReference>
<dbReference type="InterPro" id="IPR043472">
    <property type="entry name" value="Macro_dom-like"/>
</dbReference>
<dbReference type="WBParaSite" id="Pan_g2379.t1">
    <property type="protein sequence ID" value="Pan_g2379.t1"/>
    <property type="gene ID" value="Pan_g2379"/>
</dbReference>
<dbReference type="InterPro" id="IPR002589">
    <property type="entry name" value="Macro_dom"/>
</dbReference>
<protein>
    <submittedName>
        <fullName evidence="5">Macro domain-containing protein</fullName>
    </submittedName>
</protein>
<accession>A0A7E4ZXL3</accession>
<evidence type="ECO:0000313" key="5">
    <source>
        <dbReference type="WBParaSite" id="Pan_g2379.t1"/>
    </source>
</evidence>
<feature type="region of interest" description="Disordered" evidence="1">
    <location>
        <begin position="1"/>
        <end position="51"/>
    </location>
</feature>
<dbReference type="Proteomes" id="UP000492821">
    <property type="component" value="Unassembled WGS sequence"/>
</dbReference>
<proteinExistence type="predicted"/>
<name>A0A7E4ZXL3_PANRE</name>
<feature type="compositionally biased region" description="Acidic residues" evidence="1">
    <location>
        <begin position="1"/>
        <end position="13"/>
    </location>
</feature>
<evidence type="ECO:0000259" key="2">
    <source>
        <dbReference type="Pfam" id="PF01661"/>
    </source>
</evidence>
<evidence type="ECO:0000256" key="1">
    <source>
        <dbReference type="SAM" id="MobiDB-lite"/>
    </source>
</evidence>